<dbReference type="Gene3D" id="1.10.246.20">
    <property type="entry name" value="Coactivator CBP, KIX domain"/>
    <property type="match status" value="1"/>
</dbReference>
<feature type="compositionally biased region" description="Low complexity" evidence="4">
    <location>
        <begin position="349"/>
        <end position="367"/>
    </location>
</feature>
<feature type="domain" description="Mediator complex subunit 15 KIX" evidence="5">
    <location>
        <begin position="9"/>
        <end position="79"/>
    </location>
</feature>
<dbReference type="GeneID" id="20808949"/>
<evidence type="ECO:0000259" key="5">
    <source>
        <dbReference type="Pfam" id="PF16987"/>
    </source>
</evidence>
<dbReference type="EMBL" id="KI913127">
    <property type="protein sequence ID" value="ETV79713.1"/>
    <property type="molecule type" value="Genomic_DNA"/>
</dbReference>
<evidence type="ECO:0000313" key="6">
    <source>
        <dbReference type="EMBL" id="ETV79713.1"/>
    </source>
</evidence>
<dbReference type="InterPro" id="IPR036546">
    <property type="entry name" value="MED15_KIX"/>
</dbReference>
<sequence length="728" mass="80477">MAMPTAPAAWREEISEENRKGMITDMYHELLRISGESDKQKVWRSAAKFELMLWTQSTDQMTYMSKLQKKIASLKKKVQPDGGLPQQQQQVPSQQVAMNPQAQAQMAAAGMFQNSVNMTNAGMTNANNAAAMQQYSQTLFLQQQAELLKKQQEQQRLSNLARQQQAQQAVAAAQAAAAQANQAAQAAAAASTASTSTPATGNPLAAQQHQPQVLMQLQQQYQQQKQALTTAQHNEMQRLRQTQLLQQNQISTQQHQTNVPQEARVNQMTQLQQQHLNARNKLTTEHKAKQSQLLRQHQQTFLQQKAMLGHHPAMTTNPPAAAASTPSTAAPPPGHNPSMANQGGGVTPAQALAAQKFQQQQRALSRQNSTSSVTGQPTSMPPADASSSYGDKLKQLKAKYWDDLVVVCREFTRMAMQKPSGESQQALQQQERIKNFLQNLKRIMTLLNQDPTKMTSNNRGDLDRVEQHIERQVMPILSRLKTDKAKQRDDKTEPTPPSTSQPTTTTTAAAADVQRQTLQMQQAHAAQALELQRQTQLATQQKAAQEAMMLKAQKAEQVKVEAEKQQAAAAAAAADHERKVKEEEMAKKDDLVKRQQLQSSVKLTEGQKLALQEQAAKFKLQQQEVLSQQTRAKSPASQTKLAQQAHLYGVHIAKIAQQLLQAKLAEEKTFKDEFVSIVATTTGLSASETFLHAIAAYAKDKPEVLQQGAPKFMELSLAVGTKLSTTFV</sequence>
<accession>W4GLD1</accession>
<proteinExistence type="predicted"/>
<dbReference type="AlphaFoldDB" id="W4GLD1"/>
<gene>
    <name evidence="6" type="ORF">H257_06953</name>
</gene>
<feature type="compositionally biased region" description="Polar residues" evidence="4">
    <location>
        <begin position="368"/>
        <end position="378"/>
    </location>
</feature>
<protein>
    <recommendedName>
        <fullName evidence="5">Mediator complex subunit 15 KIX domain-containing protein</fullName>
    </recommendedName>
</protein>
<reference evidence="6" key="1">
    <citation type="submission" date="2013-12" db="EMBL/GenBank/DDBJ databases">
        <title>The Genome Sequence of Aphanomyces astaci APO3.</title>
        <authorList>
            <consortium name="The Broad Institute Genomics Platform"/>
            <person name="Russ C."/>
            <person name="Tyler B."/>
            <person name="van West P."/>
            <person name="Dieguez-Uribeondo J."/>
            <person name="Young S.K."/>
            <person name="Zeng Q."/>
            <person name="Gargeya S."/>
            <person name="Fitzgerald M."/>
            <person name="Abouelleil A."/>
            <person name="Alvarado L."/>
            <person name="Chapman S.B."/>
            <person name="Gainer-Dewar J."/>
            <person name="Goldberg J."/>
            <person name="Griggs A."/>
            <person name="Gujja S."/>
            <person name="Hansen M."/>
            <person name="Howarth C."/>
            <person name="Imamovic A."/>
            <person name="Ireland A."/>
            <person name="Larimer J."/>
            <person name="McCowan C."/>
            <person name="Murphy C."/>
            <person name="Pearson M."/>
            <person name="Poon T.W."/>
            <person name="Priest M."/>
            <person name="Roberts A."/>
            <person name="Saif S."/>
            <person name="Shea T."/>
            <person name="Sykes S."/>
            <person name="Wortman J."/>
            <person name="Nusbaum C."/>
            <person name="Birren B."/>
        </authorList>
    </citation>
    <scope>NUCLEOTIDE SEQUENCE [LARGE SCALE GENOMIC DNA]</scope>
    <source>
        <strain evidence="6">APO3</strain>
    </source>
</reference>
<evidence type="ECO:0000256" key="2">
    <source>
        <dbReference type="ARBA" id="ARBA00023242"/>
    </source>
</evidence>
<feature type="region of interest" description="Disordered" evidence="4">
    <location>
        <begin position="478"/>
        <end position="508"/>
    </location>
</feature>
<evidence type="ECO:0000256" key="1">
    <source>
        <dbReference type="ARBA" id="ARBA00004123"/>
    </source>
</evidence>
<name>W4GLD1_APHAT</name>
<dbReference type="GO" id="GO:0005634">
    <property type="term" value="C:nucleus"/>
    <property type="evidence" value="ECO:0007669"/>
    <property type="project" value="UniProtKB-SubCell"/>
</dbReference>
<dbReference type="VEuPathDB" id="FungiDB:H257_06953"/>
<evidence type="ECO:0000256" key="3">
    <source>
        <dbReference type="SAM" id="Coils"/>
    </source>
</evidence>
<keyword evidence="2" id="KW-0539">Nucleus</keyword>
<organism evidence="6">
    <name type="scientific">Aphanomyces astaci</name>
    <name type="common">Crayfish plague agent</name>
    <dbReference type="NCBI Taxonomy" id="112090"/>
    <lineage>
        <taxon>Eukaryota</taxon>
        <taxon>Sar</taxon>
        <taxon>Stramenopiles</taxon>
        <taxon>Oomycota</taxon>
        <taxon>Saprolegniomycetes</taxon>
        <taxon>Saprolegniales</taxon>
        <taxon>Verrucalvaceae</taxon>
        <taxon>Aphanomyces</taxon>
    </lineage>
</organism>
<feature type="coiled-coil region" evidence="3">
    <location>
        <begin position="147"/>
        <end position="183"/>
    </location>
</feature>
<keyword evidence="3" id="KW-0175">Coiled coil</keyword>
<comment type="subcellular location">
    <subcellularLocation>
        <location evidence="1">Nucleus</location>
    </subcellularLocation>
</comment>
<dbReference type="InterPro" id="IPR036529">
    <property type="entry name" value="KIX_dom_sf"/>
</dbReference>
<dbReference type="RefSeq" id="XP_009830649.1">
    <property type="nucleotide sequence ID" value="XM_009832347.1"/>
</dbReference>
<dbReference type="GO" id="GO:0003712">
    <property type="term" value="F:transcription coregulator activity"/>
    <property type="evidence" value="ECO:0007669"/>
    <property type="project" value="InterPro"/>
</dbReference>
<dbReference type="GO" id="GO:0006355">
    <property type="term" value="P:regulation of DNA-templated transcription"/>
    <property type="evidence" value="ECO:0007669"/>
    <property type="project" value="InterPro"/>
</dbReference>
<dbReference type="Pfam" id="PF16987">
    <property type="entry name" value="KIX_2"/>
    <property type="match status" value="1"/>
</dbReference>
<feature type="region of interest" description="Disordered" evidence="4">
    <location>
        <begin position="311"/>
        <end position="390"/>
    </location>
</feature>
<evidence type="ECO:0000256" key="4">
    <source>
        <dbReference type="SAM" id="MobiDB-lite"/>
    </source>
</evidence>
<feature type="compositionally biased region" description="Low complexity" evidence="4">
    <location>
        <begin position="312"/>
        <end position="328"/>
    </location>
</feature>
<dbReference type="OrthoDB" id="168265at2759"/>
<feature type="compositionally biased region" description="Basic and acidic residues" evidence="4">
    <location>
        <begin position="480"/>
        <end position="493"/>
    </location>
</feature>